<dbReference type="Gene3D" id="2.60.40.1910">
    <property type="match status" value="1"/>
</dbReference>
<proteinExistence type="inferred from homology"/>
<dbReference type="InterPro" id="IPR050344">
    <property type="entry name" value="Peptidase_M1_aminopeptidases"/>
</dbReference>
<name>A0ABV0TYT4_9TELE</name>
<dbReference type="Pfam" id="PF11838">
    <property type="entry name" value="ERAP1_C"/>
    <property type="match status" value="1"/>
</dbReference>
<dbReference type="EMBL" id="JAHRIQ010049475">
    <property type="protein sequence ID" value="MEQ2237674.1"/>
    <property type="molecule type" value="Genomic_DNA"/>
</dbReference>
<reference evidence="3 4" key="1">
    <citation type="submission" date="2021-06" db="EMBL/GenBank/DDBJ databases">
        <authorList>
            <person name="Palmer J.M."/>
        </authorList>
    </citation>
    <scope>NUCLEOTIDE SEQUENCE [LARGE SCALE GENOMIC DNA]</scope>
    <source>
        <strain evidence="4">if_2019</strain>
        <tissue evidence="3">Muscle</tissue>
    </source>
</reference>
<dbReference type="PANTHER" id="PTHR11533:SF271">
    <property type="entry name" value="AMINOPEPTIDASE"/>
    <property type="match status" value="1"/>
</dbReference>
<dbReference type="InterPro" id="IPR024571">
    <property type="entry name" value="ERAP1-like_C_dom"/>
</dbReference>
<evidence type="ECO:0000313" key="3">
    <source>
        <dbReference type="EMBL" id="MEQ2237674.1"/>
    </source>
</evidence>
<dbReference type="PANTHER" id="PTHR11533">
    <property type="entry name" value="PROTEASE M1 ZINC METALLOPROTEASE"/>
    <property type="match status" value="1"/>
</dbReference>
<evidence type="ECO:0000259" key="2">
    <source>
        <dbReference type="Pfam" id="PF11838"/>
    </source>
</evidence>
<protein>
    <recommendedName>
        <fullName evidence="2">ERAP1-like C-terminal domain-containing protein</fullName>
    </recommendedName>
</protein>
<keyword evidence="4" id="KW-1185">Reference proteome</keyword>
<comment type="caution">
    <text evidence="3">The sequence shown here is derived from an EMBL/GenBank/DDBJ whole genome shotgun (WGS) entry which is preliminary data.</text>
</comment>
<organism evidence="3 4">
    <name type="scientific">Ilyodon furcidens</name>
    <name type="common">goldbreast splitfin</name>
    <dbReference type="NCBI Taxonomy" id="33524"/>
    <lineage>
        <taxon>Eukaryota</taxon>
        <taxon>Metazoa</taxon>
        <taxon>Chordata</taxon>
        <taxon>Craniata</taxon>
        <taxon>Vertebrata</taxon>
        <taxon>Euteleostomi</taxon>
        <taxon>Actinopterygii</taxon>
        <taxon>Neopterygii</taxon>
        <taxon>Teleostei</taxon>
        <taxon>Neoteleostei</taxon>
        <taxon>Acanthomorphata</taxon>
        <taxon>Ovalentaria</taxon>
        <taxon>Atherinomorphae</taxon>
        <taxon>Cyprinodontiformes</taxon>
        <taxon>Goodeidae</taxon>
        <taxon>Ilyodon</taxon>
    </lineage>
</organism>
<sequence>MNPWVLQMGFPVVTIDTSTGKVSQKHFLLDPESNVTVQSPYGYEWVIPVRWMKDGNICEDIWWLMEKEALNVDMRTGPSWVLANINVTGYYRVNYDLGNWERLFSQLSTDHQAIPLINRAQLVDDAFNLAR</sequence>
<dbReference type="Proteomes" id="UP001482620">
    <property type="component" value="Unassembled WGS sequence"/>
</dbReference>
<accession>A0ABV0TYT4</accession>
<feature type="domain" description="ERAP1-like C-terminal" evidence="2">
    <location>
        <begin position="80"/>
        <end position="131"/>
    </location>
</feature>
<gene>
    <name evidence="3" type="ORF">ILYODFUR_025550</name>
</gene>
<evidence type="ECO:0000256" key="1">
    <source>
        <dbReference type="ARBA" id="ARBA00010136"/>
    </source>
</evidence>
<dbReference type="Gene3D" id="1.10.3480.20">
    <property type="match status" value="1"/>
</dbReference>
<comment type="similarity">
    <text evidence="1">Belongs to the peptidase M1 family.</text>
</comment>
<evidence type="ECO:0000313" key="4">
    <source>
        <dbReference type="Proteomes" id="UP001482620"/>
    </source>
</evidence>